<comment type="caution">
    <text evidence="13">The sequence shown here is derived from an EMBL/GenBank/DDBJ whole genome shotgun (WGS) entry which is preliminary data.</text>
</comment>
<dbReference type="PANTHER" id="PTHR42837">
    <property type="entry name" value="REGULATOR OF SIGMA-E PROTEASE RSEP"/>
    <property type="match status" value="1"/>
</dbReference>
<dbReference type="SUPFAM" id="SSF50156">
    <property type="entry name" value="PDZ domain-like"/>
    <property type="match status" value="2"/>
</dbReference>
<keyword evidence="11" id="KW-0479">Metal-binding</keyword>
<dbReference type="PROSITE" id="PS50106">
    <property type="entry name" value="PDZ"/>
    <property type="match status" value="1"/>
</dbReference>
<comment type="similarity">
    <text evidence="3 11">Belongs to the peptidase M50B family.</text>
</comment>
<proteinExistence type="inferred from homology"/>
<evidence type="ECO:0000256" key="7">
    <source>
        <dbReference type="ARBA" id="ARBA00022833"/>
    </source>
</evidence>
<evidence type="ECO:0000313" key="14">
    <source>
        <dbReference type="Proteomes" id="UP000537862"/>
    </source>
</evidence>
<feature type="transmembrane region" description="Helical" evidence="11">
    <location>
        <begin position="94"/>
        <end position="118"/>
    </location>
</feature>
<evidence type="ECO:0000313" key="13">
    <source>
        <dbReference type="EMBL" id="NOL51465.1"/>
    </source>
</evidence>
<sequence length="443" mass="48146">MFSLLTFLITISIVVVFHEYGHYLAARYYGNHVERFSVGFGKVLYQYTDKKGTEWAISMLPLGGYVKPLAEPRPHHPDYKVGESVAERSAWEKIVIYAAGPAFSFLLGIMIYTVVFMIGEQHPKAVIAAPAPQSVAAKVGLIEGDRIVAVNHTDVASWSEAVDKLVGPLTLGQRTTLTIERPSGQLEEVEMPFQSYVGSLESVNLLKEAGLVLQAPNPEVARIIASGPAERAGLKEGDIVLALNGQEVKQLSALIEQIQLSAGQLLSFTILRDGATINLTVVPEQVTLDNGRTVGRIQTEFRAAYPMTDVSYGPIDALVKASSKTWDTAWFSLKMMGKMLIGEASLKNISGPLTIADYSGKVAQHGLMNFVQFIALISISIGVLNLLPIPGLDGGQMVVNFIEMIRGKPLPDSVFTGLMKVGYGLLLALMVFAFSNDLMRIFS</sequence>
<gene>
    <name evidence="13" type="primary">rseP</name>
    <name evidence="13" type="ORF">HKX39_04635</name>
</gene>
<dbReference type="Pfam" id="PF17820">
    <property type="entry name" value="PDZ_6"/>
    <property type="match status" value="2"/>
</dbReference>
<feature type="transmembrane region" description="Helical" evidence="11">
    <location>
        <begin position="414"/>
        <end position="434"/>
    </location>
</feature>
<dbReference type="InterPro" id="IPR008915">
    <property type="entry name" value="Peptidase_M50"/>
</dbReference>
<dbReference type="Gene3D" id="2.30.42.10">
    <property type="match status" value="2"/>
</dbReference>
<dbReference type="InterPro" id="IPR004387">
    <property type="entry name" value="Pept_M50_Zn"/>
</dbReference>
<dbReference type="CDD" id="cd06163">
    <property type="entry name" value="S2P-M50_PDZ_RseP-like"/>
    <property type="match status" value="1"/>
</dbReference>
<dbReference type="Proteomes" id="UP000537862">
    <property type="component" value="Unassembled WGS sequence"/>
</dbReference>
<evidence type="ECO:0000256" key="5">
    <source>
        <dbReference type="ARBA" id="ARBA00022692"/>
    </source>
</evidence>
<protein>
    <recommendedName>
        <fullName evidence="11">Zinc metalloprotease</fullName>
        <ecNumber evidence="11">3.4.24.-</ecNumber>
    </recommendedName>
</protein>
<keyword evidence="10 11" id="KW-0472">Membrane</keyword>
<name>A0A849P6T4_9BURK</name>
<feature type="transmembrane region" description="Helical" evidence="11">
    <location>
        <begin position="367"/>
        <end position="387"/>
    </location>
</feature>
<dbReference type="SMART" id="SM00228">
    <property type="entry name" value="PDZ"/>
    <property type="match status" value="2"/>
</dbReference>
<evidence type="ECO:0000256" key="9">
    <source>
        <dbReference type="ARBA" id="ARBA00023049"/>
    </source>
</evidence>
<dbReference type="PANTHER" id="PTHR42837:SF2">
    <property type="entry name" value="MEMBRANE METALLOPROTEASE ARASP2, CHLOROPLASTIC-RELATED"/>
    <property type="match status" value="1"/>
</dbReference>
<dbReference type="EMBL" id="JABGBN010000002">
    <property type="protein sequence ID" value="NOL51465.1"/>
    <property type="molecule type" value="Genomic_DNA"/>
</dbReference>
<reference evidence="13 14" key="1">
    <citation type="submission" date="2020-05" db="EMBL/GenBank/DDBJ databases">
        <authorList>
            <person name="Niu N."/>
        </authorList>
    </citation>
    <scope>NUCLEOTIDE SEQUENCE [LARGE SCALE GENOMIC DNA]</scope>
    <source>
        <strain evidence="13 14">3340-03</strain>
    </source>
</reference>
<evidence type="ECO:0000256" key="2">
    <source>
        <dbReference type="ARBA" id="ARBA00004141"/>
    </source>
</evidence>
<keyword evidence="5 11" id="KW-0812">Transmembrane</keyword>
<keyword evidence="7 11" id="KW-0862">Zinc</keyword>
<keyword evidence="14" id="KW-1185">Reference proteome</keyword>
<dbReference type="EC" id="3.4.24.-" evidence="11"/>
<comment type="subcellular location">
    <subcellularLocation>
        <location evidence="2">Membrane</location>
        <topology evidence="2">Multi-pass membrane protein</topology>
    </subcellularLocation>
</comment>
<evidence type="ECO:0000256" key="10">
    <source>
        <dbReference type="ARBA" id="ARBA00023136"/>
    </source>
</evidence>
<feature type="domain" description="PDZ" evidence="12">
    <location>
        <begin position="210"/>
        <end position="252"/>
    </location>
</feature>
<evidence type="ECO:0000256" key="3">
    <source>
        <dbReference type="ARBA" id="ARBA00007931"/>
    </source>
</evidence>
<keyword evidence="4 13" id="KW-0645">Protease</keyword>
<dbReference type="InterPro" id="IPR001478">
    <property type="entry name" value="PDZ"/>
</dbReference>
<dbReference type="GO" id="GO:0004222">
    <property type="term" value="F:metalloendopeptidase activity"/>
    <property type="evidence" value="ECO:0007669"/>
    <property type="project" value="InterPro"/>
</dbReference>
<dbReference type="GO" id="GO:0046872">
    <property type="term" value="F:metal ion binding"/>
    <property type="evidence" value="ECO:0007669"/>
    <property type="project" value="UniProtKB-KW"/>
</dbReference>
<comment type="cofactor">
    <cofactor evidence="1 11">
        <name>Zn(2+)</name>
        <dbReference type="ChEBI" id="CHEBI:29105"/>
    </cofactor>
</comment>
<evidence type="ECO:0000256" key="1">
    <source>
        <dbReference type="ARBA" id="ARBA00001947"/>
    </source>
</evidence>
<evidence type="ECO:0000256" key="6">
    <source>
        <dbReference type="ARBA" id="ARBA00022801"/>
    </source>
</evidence>
<organism evidence="13 14">
    <name type="scientific">Pelistega suis</name>
    <dbReference type="NCBI Taxonomy" id="1631957"/>
    <lineage>
        <taxon>Bacteria</taxon>
        <taxon>Pseudomonadati</taxon>
        <taxon>Pseudomonadota</taxon>
        <taxon>Betaproteobacteria</taxon>
        <taxon>Burkholderiales</taxon>
        <taxon>Alcaligenaceae</taxon>
        <taxon>Pelistega</taxon>
    </lineage>
</organism>
<dbReference type="Pfam" id="PF02163">
    <property type="entry name" value="Peptidase_M50"/>
    <property type="match status" value="1"/>
</dbReference>
<accession>A0A849P6T4</accession>
<dbReference type="InterPro" id="IPR036034">
    <property type="entry name" value="PDZ_sf"/>
</dbReference>
<keyword evidence="9 11" id="KW-0482">Metalloprotease</keyword>
<evidence type="ECO:0000256" key="4">
    <source>
        <dbReference type="ARBA" id="ARBA00022670"/>
    </source>
</evidence>
<dbReference type="NCBIfam" id="TIGR00054">
    <property type="entry name" value="RIP metalloprotease RseP"/>
    <property type="match status" value="1"/>
</dbReference>
<dbReference type="AlphaFoldDB" id="A0A849P6T4"/>
<keyword evidence="8 11" id="KW-1133">Transmembrane helix</keyword>
<evidence type="ECO:0000256" key="8">
    <source>
        <dbReference type="ARBA" id="ARBA00022989"/>
    </source>
</evidence>
<evidence type="ECO:0000259" key="12">
    <source>
        <dbReference type="PROSITE" id="PS50106"/>
    </source>
</evidence>
<dbReference type="InterPro" id="IPR041489">
    <property type="entry name" value="PDZ_6"/>
</dbReference>
<dbReference type="RefSeq" id="WP_171680138.1">
    <property type="nucleotide sequence ID" value="NZ_JABGBN010000002.1"/>
</dbReference>
<keyword evidence="6 11" id="KW-0378">Hydrolase</keyword>
<dbReference type="CDD" id="cd23081">
    <property type="entry name" value="cpPDZ_EcRseP-like"/>
    <property type="match status" value="1"/>
</dbReference>
<dbReference type="GO" id="GO:0006508">
    <property type="term" value="P:proteolysis"/>
    <property type="evidence" value="ECO:0007669"/>
    <property type="project" value="UniProtKB-KW"/>
</dbReference>
<evidence type="ECO:0000256" key="11">
    <source>
        <dbReference type="RuleBase" id="RU362031"/>
    </source>
</evidence>
<dbReference type="GO" id="GO:0016020">
    <property type="term" value="C:membrane"/>
    <property type="evidence" value="ECO:0007669"/>
    <property type="project" value="UniProtKB-SubCell"/>
</dbReference>